<evidence type="ECO:0000313" key="5">
    <source>
        <dbReference type="EMBL" id="MFF3568845.1"/>
    </source>
</evidence>
<evidence type="ECO:0000256" key="2">
    <source>
        <dbReference type="ARBA" id="ARBA00093774"/>
    </source>
</evidence>
<feature type="domain" description="Low molecular weight antigen MTB12-like C-terminal" evidence="4">
    <location>
        <begin position="39"/>
        <end position="149"/>
    </location>
</feature>
<accession>A0ABW6RXS9</accession>
<dbReference type="Pfam" id="PF26580">
    <property type="entry name" value="Mtb12_C"/>
    <property type="match status" value="1"/>
</dbReference>
<comment type="similarity">
    <text evidence="2">Belongs to the MTB12 family.</text>
</comment>
<feature type="signal peptide" evidence="3">
    <location>
        <begin position="1"/>
        <end position="34"/>
    </location>
</feature>
<protein>
    <recommendedName>
        <fullName evidence="4">Low molecular weight antigen MTB12-like C-terminal domain-containing protein</fullName>
    </recommendedName>
</protein>
<evidence type="ECO:0000256" key="1">
    <source>
        <dbReference type="ARBA" id="ARBA00022729"/>
    </source>
</evidence>
<sequence length="149" mass="15138">MLANTRGRIATRTLRTAVTSVFAVAAIAGGTALAAADAPAPAPQELQSSLDQFVDPGIPAAAKTKLVVGGERRQANIETMNKGLANYGKVGFGVSNVQTKGDTANAQVAVISPHGTVPGVPMTWQHTAAGWQISDSTACVILAMGKAPC</sequence>
<keyword evidence="6" id="KW-1185">Reference proteome</keyword>
<comment type="caution">
    <text evidence="5">The sequence shown here is derived from an EMBL/GenBank/DDBJ whole genome shotgun (WGS) entry which is preliminary data.</text>
</comment>
<gene>
    <name evidence="5" type="ORF">ACFYXQ_13825</name>
</gene>
<evidence type="ECO:0000313" key="6">
    <source>
        <dbReference type="Proteomes" id="UP001601992"/>
    </source>
</evidence>
<feature type="chain" id="PRO_5046244750" description="Low molecular weight antigen MTB12-like C-terminal domain-containing protein" evidence="3">
    <location>
        <begin position="35"/>
        <end position="149"/>
    </location>
</feature>
<dbReference type="RefSeq" id="WP_051193144.1">
    <property type="nucleotide sequence ID" value="NZ_JBIAQY010000004.1"/>
</dbReference>
<dbReference type="EMBL" id="JBIAQY010000004">
    <property type="protein sequence ID" value="MFF3568845.1"/>
    <property type="molecule type" value="Genomic_DNA"/>
</dbReference>
<evidence type="ECO:0000259" key="4">
    <source>
        <dbReference type="Pfam" id="PF26580"/>
    </source>
</evidence>
<name>A0ABW6RXS9_9NOCA</name>
<dbReference type="Proteomes" id="UP001601992">
    <property type="component" value="Unassembled WGS sequence"/>
</dbReference>
<reference evidence="5 6" key="1">
    <citation type="submission" date="2024-10" db="EMBL/GenBank/DDBJ databases">
        <title>The Natural Products Discovery Center: Release of the First 8490 Sequenced Strains for Exploring Actinobacteria Biosynthetic Diversity.</title>
        <authorList>
            <person name="Kalkreuter E."/>
            <person name="Kautsar S.A."/>
            <person name="Yang D."/>
            <person name="Bader C.D."/>
            <person name="Teijaro C.N."/>
            <person name="Fluegel L."/>
            <person name="Davis C.M."/>
            <person name="Simpson J.R."/>
            <person name="Lauterbach L."/>
            <person name="Steele A.D."/>
            <person name="Gui C."/>
            <person name="Meng S."/>
            <person name="Li G."/>
            <person name="Viehrig K."/>
            <person name="Ye F."/>
            <person name="Su P."/>
            <person name="Kiefer A.F."/>
            <person name="Nichols A."/>
            <person name="Cepeda A.J."/>
            <person name="Yan W."/>
            <person name="Fan B."/>
            <person name="Jiang Y."/>
            <person name="Adhikari A."/>
            <person name="Zheng C.-J."/>
            <person name="Schuster L."/>
            <person name="Cowan T.M."/>
            <person name="Smanski M.J."/>
            <person name="Chevrette M.G."/>
            <person name="De Carvalho L.P.S."/>
            <person name="Shen B."/>
        </authorList>
    </citation>
    <scope>NUCLEOTIDE SEQUENCE [LARGE SCALE GENOMIC DNA]</scope>
    <source>
        <strain evidence="5 6">NPDC002593</strain>
    </source>
</reference>
<keyword evidence="1 3" id="KW-0732">Signal</keyword>
<proteinExistence type="inferred from homology"/>
<evidence type="ECO:0000256" key="3">
    <source>
        <dbReference type="SAM" id="SignalP"/>
    </source>
</evidence>
<organism evidence="5 6">
    <name type="scientific">Nocardia jiangxiensis</name>
    <dbReference type="NCBI Taxonomy" id="282685"/>
    <lineage>
        <taxon>Bacteria</taxon>
        <taxon>Bacillati</taxon>
        <taxon>Actinomycetota</taxon>
        <taxon>Actinomycetes</taxon>
        <taxon>Mycobacteriales</taxon>
        <taxon>Nocardiaceae</taxon>
        <taxon>Nocardia</taxon>
    </lineage>
</organism>
<dbReference type="InterPro" id="IPR058644">
    <property type="entry name" value="Mtb12-like_C"/>
</dbReference>